<feature type="region of interest" description="Disordered" evidence="1">
    <location>
        <begin position="1"/>
        <end position="34"/>
    </location>
</feature>
<evidence type="ECO:0000313" key="3">
    <source>
        <dbReference type="Proteomes" id="UP001295684"/>
    </source>
</evidence>
<feature type="compositionally biased region" description="Basic and acidic residues" evidence="1">
    <location>
        <begin position="16"/>
        <end position="34"/>
    </location>
</feature>
<accession>A0AAD1ULK9</accession>
<protein>
    <submittedName>
        <fullName evidence="2">Uncharacterized protein</fullName>
    </submittedName>
</protein>
<organism evidence="2 3">
    <name type="scientific">Euplotes crassus</name>
    <dbReference type="NCBI Taxonomy" id="5936"/>
    <lineage>
        <taxon>Eukaryota</taxon>
        <taxon>Sar</taxon>
        <taxon>Alveolata</taxon>
        <taxon>Ciliophora</taxon>
        <taxon>Intramacronucleata</taxon>
        <taxon>Spirotrichea</taxon>
        <taxon>Hypotrichia</taxon>
        <taxon>Euplotida</taxon>
        <taxon>Euplotidae</taxon>
        <taxon>Moneuplotes</taxon>
    </lineage>
</organism>
<feature type="compositionally biased region" description="Basic and acidic residues" evidence="1">
    <location>
        <begin position="79"/>
        <end position="88"/>
    </location>
</feature>
<evidence type="ECO:0000256" key="1">
    <source>
        <dbReference type="SAM" id="MobiDB-lite"/>
    </source>
</evidence>
<feature type="region of interest" description="Disordered" evidence="1">
    <location>
        <begin position="69"/>
        <end position="123"/>
    </location>
</feature>
<proteinExistence type="predicted"/>
<keyword evidence="3" id="KW-1185">Reference proteome</keyword>
<sequence length="397" mass="47336">MDLSHRQGYHNKSLRKNFDNDEVDQPKPADEDKLTQYFEDLAAKALDLTKKYNLKEEFDMIKGEIKKHEVIKQSQHSPGHAEFDHYDSSSEESGNSLERAKQRKKKLRRMKNYQRPRKTARPETPEYIRKNKRKLVLKKGDIARHERLYALAAKNRIQKDYRIAERSTPALVTQKLYPHIIRQYELSKKLNLERKYISKREEEIEDQIECTFQPEIARTQNTVRGRRNGPIFAPMLTEEQIYEKKQERIQNEMYGCTFRPELNEKSLKIADRVIKKKQEEEQREVQVKPDIIPLKQLGNDKKTNKASMFFDVHSHKAHERLAKEKLKIHSRHNTNSSNNDIFNKKVVQNQTTPEFEEIQEKEPEVPMLPTRDDNESEEDEDIDRMIKQVIFDNEFYK</sequence>
<reference evidence="2" key="1">
    <citation type="submission" date="2023-07" db="EMBL/GenBank/DDBJ databases">
        <authorList>
            <consortium name="AG Swart"/>
            <person name="Singh M."/>
            <person name="Singh A."/>
            <person name="Seah K."/>
            <person name="Emmerich C."/>
        </authorList>
    </citation>
    <scope>NUCLEOTIDE SEQUENCE</scope>
    <source>
        <strain evidence="2">DP1</strain>
    </source>
</reference>
<gene>
    <name evidence="2" type="ORF">ECRASSUSDP1_LOCUS12973</name>
</gene>
<dbReference type="EMBL" id="CAMPGE010012895">
    <property type="protein sequence ID" value="CAI2371648.1"/>
    <property type="molecule type" value="Genomic_DNA"/>
</dbReference>
<evidence type="ECO:0000313" key="2">
    <source>
        <dbReference type="EMBL" id="CAI2371648.1"/>
    </source>
</evidence>
<name>A0AAD1ULK9_EUPCR</name>
<feature type="compositionally biased region" description="Basic residues" evidence="1">
    <location>
        <begin position="101"/>
        <end position="119"/>
    </location>
</feature>
<dbReference type="Proteomes" id="UP001295684">
    <property type="component" value="Unassembled WGS sequence"/>
</dbReference>
<comment type="caution">
    <text evidence="2">The sequence shown here is derived from an EMBL/GenBank/DDBJ whole genome shotgun (WGS) entry which is preliminary data.</text>
</comment>
<feature type="region of interest" description="Disordered" evidence="1">
    <location>
        <begin position="354"/>
        <end position="384"/>
    </location>
</feature>
<dbReference type="AlphaFoldDB" id="A0AAD1ULK9"/>